<dbReference type="Gene3D" id="3.40.50.2000">
    <property type="entry name" value="Glycogen Phosphorylase B"/>
    <property type="match status" value="1"/>
</dbReference>
<keyword evidence="1" id="KW-0808">Transferase</keyword>
<dbReference type="EMBL" id="SOGT01000001">
    <property type="protein sequence ID" value="TFD29190.1"/>
    <property type="molecule type" value="Genomic_DNA"/>
</dbReference>
<keyword evidence="2" id="KW-1185">Reference proteome</keyword>
<dbReference type="SUPFAM" id="SSF53756">
    <property type="entry name" value="UDP-Glycosyltransferase/glycogen phosphorylase"/>
    <property type="match status" value="1"/>
</dbReference>
<accession>A0A4R8ZIT4</accession>
<dbReference type="OrthoDB" id="9771846at2"/>
<evidence type="ECO:0000313" key="1">
    <source>
        <dbReference type="EMBL" id="TFD29190.1"/>
    </source>
</evidence>
<reference evidence="1 2" key="1">
    <citation type="submission" date="2019-03" db="EMBL/GenBank/DDBJ databases">
        <title>Genomics of glacier-inhabiting Cryobacterium strains.</title>
        <authorList>
            <person name="Liu Q."/>
            <person name="Xin Y.-H."/>
        </authorList>
    </citation>
    <scope>NUCLEOTIDE SEQUENCE [LARGE SCALE GENOMIC DNA]</scope>
    <source>
        <strain evidence="1 2">TMT1-1</strain>
    </source>
</reference>
<evidence type="ECO:0000313" key="2">
    <source>
        <dbReference type="Proteomes" id="UP000298424"/>
    </source>
</evidence>
<dbReference type="AlphaFoldDB" id="A0A4R8ZIT4"/>
<dbReference type="GO" id="GO:0016740">
    <property type="term" value="F:transferase activity"/>
    <property type="evidence" value="ECO:0007669"/>
    <property type="project" value="UniProtKB-KW"/>
</dbReference>
<organism evidence="1 2">
    <name type="scientific">Cryobacterium lyxosi</name>
    <dbReference type="NCBI Taxonomy" id="1259228"/>
    <lineage>
        <taxon>Bacteria</taxon>
        <taxon>Bacillati</taxon>
        <taxon>Actinomycetota</taxon>
        <taxon>Actinomycetes</taxon>
        <taxon>Micrococcales</taxon>
        <taxon>Microbacteriaceae</taxon>
        <taxon>Cryobacterium</taxon>
    </lineage>
</organism>
<dbReference type="Proteomes" id="UP000298424">
    <property type="component" value="Unassembled WGS sequence"/>
</dbReference>
<comment type="caution">
    <text evidence="1">The sequence shown here is derived from an EMBL/GenBank/DDBJ whole genome shotgun (WGS) entry which is preliminary data.</text>
</comment>
<protein>
    <submittedName>
        <fullName evidence="1">Glycosyltransferase</fullName>
    </submittedName>
</protein>
<sequence>MIKNRIHQNKIPARIKILESERSPQRDHNPYFTMLFDAIAKTDEPRWFTWRNALLGRYEIFHLHFPETFVASSSCFKVFIKRILLEGLILRLRISRIPLVWTVHHLEPYEKNNSGAEKARLRLEGLAIHKIYLHAGSGHDSSTATTIMIGEYRNWFERFVSTVPRNESMFLCFGLMRPYKNVEALVDIIKAGKNSAWKLVLAGRASPASYADSLRARIAGHQNIDDRFAYLSDADLVRLIQTSAVVVLPYREMYNSSAALTSLSLGTPVLVPANEANQRLQDEFGPEWVITYSAELSEADLAKALLTSTGSSENALPDLSKRSWSEIGQKHNRVFEQVLAGTAPISVDS</sequence>
<name>A0A4R8ZIT4_9MICO</name>
<dbReference type="RefSeq" id="WP_134571196.1">
    <property type="nucleotide sequence ID" value="NZ_SOGT01000001.1"/>
</dbReference>
<gene>
    <name evidence="1" type="ORF">E3T27_00195</name>
</gene>
<dbReference type="Pfam" id="PF13692">
    <property type="entry name" value="Glyco_trans_1_4"/>
    <property type="match status" value="1"/>
</dbReference>
<proteinExistence type="predicted"/>